<reference evidence="14" key="1">
    <citation type="submission" date="2023-08" db="EMBL/GenBank/DDBJ databases">
        <title>Pelteobagrus vachellii genome.</title>
        <authorList>
            <person name="Liu H."/>
        </authorList>
    </citation>
    <scope>NUCLEOTIDE SEQUENCE</scope>
    <source>
        <strain evidence="14">PRFRI_2022a</strain>
        <tissue evidence="14">Muscle</tissue>
    </source>
</reference>
<proteinExistence type="predicted"/>
<dbReference type="PRINTS" id="PR00007">
    <property type="entry name" value="COMPLEMNTC1Q"/>
</dbReference>
<dbReference type="GO" id="GO:0005581">
    <property type="term" value="C:collagen trimer"/>
    <property type="evidence" value="ECO:0007669"/>
    <property type="project" value="UniProtKB-KW"/>
</dbReference>
<dbReference type="AlphaFoldDB" id="A0AA88M254"/>
<evidence type="ECO:0000256" key="8">
    <source>
        <dbReference type="ARBA" id="ARBA00023157"/>
    </source>
</evidence>
<feature type="chain" id="PRO_5041704211" description="C1q domain-containing protein" evidence="12">
    <location>
        <begin position="23"/>
        <end position="251"/>
    </location>
</feature>
<dbReference type="Pfam" id="PF00386">
    <property type="entry name" value="C1q"/>
    <property type="match status" value="1"/>
</dbReference>
<comment type="caution">
    <text evidence="14">The sequence shown here is derived from an EMBL/GenBank/DDBJ whole genome shotgun (WGS) entry which is preliminary data.</text>
</comment>
<evidence type="ECO:0000256" key="3">
    <source>
        <dbReference type="ARBA" id="ARBA00022530"/>
    </source>
</evidence>
<feature type="region of interest" description="Disordered" evidence="11">
    <location>
        <begin position="32"/>
        <end position="54"/>
    </location>
</feature>
<keyword evidence="2" id="KW-0964">Secreted</keyword>
<keyword evidence="7" id="KW-0180">Complement pathway</keyword>
<evidence type="ECO:0000256" key="1">
    <source>
        <dbReference type="ARBA" id="ARBA00004498"/>
    </source>
</evidence>
<dbReference type="PROSITE" id="PS50871">
    <property type="entry name" value="C1Q"/>
    <property type="match status" value="1"/>
</dbReference>
<keyword evidence="4" id="KW-0399">Innate immunity</keyword>
<accession>A0AA88M254</accession>
<evidence type="ECO:0000259" key="13">
    <source>
        <dbReference type="PROSITE" id="PS50871"/>
    </source>
</evidence>
<keyword evidence="6" id="KW-0391">Immunity</keyword>
<evidence type="ECO:0000256" key="6">
    <source>
        <dbReference type="ARBA" id="ARBA00022859"/>
    </source>
</evidence>
<evidence type="ECO:0000256" key="7">
    <source>
        <dbReference type="ARBA" id="ARBA00022875"/>
    </source>
</evidence>
<evidence type="ECO:0000256" key="10">
    <source>
        <dbReference type="ARBA" id="ARBA00023278"/>
    </source>
</evidence>
<dbReference type="InterPro" id="IPR001073">
    <property type="entry name" value="C1q_dom"/>
</dbReference>
<dbReference type="SUPFAM" id="SSF49842">
    <property type="entry name" value="TNF-like"/>
    <property type="match status" value="1"/>
</dbReference>
<evidence type="ECO:0000256" key="9">
    <source>
        <dbReference type="ARBA" id="ARBA00023180"/>
    </source>
</evidence>
<dbReference type="InterPro" id="IPR050392">
    <property type="entry name" value="Collagen/C1q_domain"/>
</dbReference>
<dbReference type="Proteomes" id="UP001187315">
    <property type="component" value="Unassembled WGS sequence"/>
</dbReference>
<evidence type="ECO:0000313" key="15">
    <source>
        <dbReference type="Proteomes" id="UP001187315"/>
    </source>
</evidence>
<dbReference type="GO" id="GO:0045087">
    <property type="term" value="P:innate immune response"/>
    <property type="evidence" value="ECO:0007669"/>
    <property type="project" value="UniProtKB-KW"/>
</dbReference>
<protein>
    <recommendedName>
        <fullName evidence="13">C1q domain-containing protein</fullName>
    </recommendedName>
</protein>
<evidence type="ECO:0000256" key="2">
    <source>
        <dbReference type="ARBA" id="ARBA00022525"/>
    </source>
</evidence>
<evidence type="ECO:0000256" key="4">
    <source>
        <dbReference type="ARBA" id="ARBA00022588"/>
    </source>
</evidence>
<dbReference type="EMBL" id="JAVHJS010000019">
    <property type="protein sequence ID" value="KAK2827283.1"/>
    <property type="molecule type" value="Genomic_DNA"/>
</dbReference>
<comment type="subcellular location">
    <subcellularLocation>
        <location evidence="1">Secreted</location>
        <location evidence="1">Extracellular space</location>
        <location evidence="1">Extracellular matrix</location>
    </subcellularLocation>
</comment>
<sequence>MKLSIHLFGVVWAAVLLSFSLCQDFCRVQDGKPGEPGVAGRNGWPGQKGEKGEPGLQVELSKDALSAIKGDKGEDGPVGSIGAKGYSGHLGLPGPIGPPGIPGSTAGGEISNAKKAAFSVMRKMNSYPSYDKALSFNEELINLNKDFSSQTGYFVCKVAGCYYFVFHSVSEGDLCINLLSDNAKVNLKFCDYNHRTTSISQVLSGGAVIELNVGQRVWLQPFKNPVHKKVTNKMSKTETTVFNGFLIFASG</sequence>
<keyword evidence="5" id="KW-0677">Repeat</keyword>
<dbReference type="SMART" id="SM00110">
    <property type="entry name" value="C1Q"/>
    <property type="match status" value="1"/>
</dbReference>
<dbReference type="PANTHER" id="PTHR15427:SF26">
    <property type="entry name" value="COMPLEMENT C1Q SUBCOMPONENT SUBUNIT A"/>
    <property type="match status" value="1"/>
</dbReference>
<name>A0AA88M254_TACVA</name>
<keyword evidence="12" id="KW-0732">Signal</keyword>
<keyword evidence="3" id="KW-0272">Extracellular matrix</keyword>
<feature type="domain" description="C1q" evidence="13">
    <location>
        <begin position="111"/>
        <end position="251"/>
    </location>
</feature>
<feature type="signal peptide" evidence="12">
    <location>
        <begin position="1"/>
        <end position="22"/>
    </location>
</feature>
<evidence type="ECO:0000313" key="14">
    <source>
        <dbReference type="EMBL" id="KAK2827283.1"/>
    </source>
</evidence>
<dbReference type="PANTHER" id="PTHR15427">
    <property type="entry name" value="EMILIN ELASTIN MICROFIBRIL INTERFACE-LOCATED PROTEIN ELASTIN MICROFIBRIL INTERFACER"/>
    <property type="match status" value="1"/>
</dbReference>
<keyword evidence="15" id="KW-1185">Reference proteome</keyword>
<keyword evidence="10" id="KW-0379">Hydroxylation</keyword>
<dbReference type="GO" id="GO:0006958">
    <property type="term" value="P:complement activation, classical pathway"/>
    <property type="evidence" value="ECO:0007669"/>
    <property type="project" value="UniProtKB-KW"/>
</dbReference>
<keyword evidence="8" id="KW-1015">Disulfide bond</keyword>
<dbReference type="Gene3D" id="2.60.120.40">
    <property type="match status" value="1"/>
</dbReference>
<evidence type="ECO:0000256" key="12">
    <source>
        <dbReference type="SAM" id="SignalP"/>
    </source>
</evidence>
<organism evidence="14 15">
    <name type="scientific">Tachysurus vachellii</name>
    <name type="common">Darkbarbel catfish</name>
    <name type="synonym">Pelteobagrus vachellii</name>
    <dbReference type="NCBI Taxonomy" id="175792"/>
    <lineage>
        <taxon>Eukaryota</taxon>
        <taxon>Metazoa</taxon>
        <taxon>Chordata</taxon>
        <taxon>Craniata</taxon>
        <taxon>Vertebrata</taxon>
        <taxon>Euteleostomi</taxon>
        <taxon>Actinopterygii</taxon>
        <taxon>Neopterygii</taxon>
        <taxon>Teleostei</taxon>
        <taxon>Ostariophysi</taxon>
        <taxon>Siluriformes</taxon>
        <taxon>Bagridae</taxon>
        <taxon>Tachysurus</taxon>
    </lineage>
</organism>
<gene>
    <name evidence="14" type="ORF">Q7C36_018209</name>
</gene>
<dbReference type="InterPro" id="IPR008983">
    <property type="entry name" value="Tumour_necrosis_fac-like_dom"/>
</dbReference>
<keyword evidence="9" id="KW-0325">Glycoprotein</keyword>
<evidence type="ECO:0000256" key="11">
    <source>
        <dbReference type="SAM" id="MobiDB-lite"/>
    </source>
</evidence>
<evidence type="ECO:0000256" key="5">
    <source>
        <dbReference type="ARBA" id="ARBA00022737"/>
    </source>
</evidence>